<dbReference type="KEGG" id="btab:109037978"/>
<evidence type="ECO:0000256" key="9">
    <source>
        <dbReference type="SAM" id="MobiDB-lite"/>
    </source>
</evidence>
<feature type="compositionally biased region" description="Polar residues" evidence="9">
    <location>
        <begin position="96"/>
        <end position="105"/>
    </location>
</feature>
<dbReference type="InterPro" id="IPR017995">
    <property type="entry name" value="Homeobox_antennapedia"/>
</dbReference>
<proteinExistence type="inferred from homology"/>
<evidence type="ECO:0000256" key="4">
    <source>
        <dbReference type="ARBA" id="ARBA00023155"/>
    </source>
</evidence>
<feature type="compositionally biased region" description="Polar residues" evidence="9">
    <location>
        <begin position="137"/>
        <end position="159"/>
    </location>
</feature>
<dbReference type="SMART" id="SM00389">
    <property type="entry name" value="HOX"/>
    <property type="match status" value="1"/>
</dbReference>
<dbReference type="InterPro" id="IPR017970">
    <property type="entry name" value="Homeobox_CS"/>
</dbReference>
<evidence type="ECO:0000256" key="7">
    <source>
        <dbReference type="RuleBase" id="RU000682"/>
    </source>
</evidence>
<dbReference type="InterPro" id="IPR001827">
    <property type="entry name" value="Homeobox_Antennapedia_CS"/>
</dbReference>
<evidence type="ECO:0000313" key="12">
    <source>
        <dbReference type="Proteomes" id="UP001152759"/>
    </source>
</evidence>
<dbReference type="FunFam" id="1.10.10.60:FF:000055">
    <property type="entry name" value="Homeobox protein Hox-A5"/>
    <property type="match status" value="1"/>
</dbReference>
<evidence type="ECO:0000313" key="11">
    <source>
        <dbReference type="EMBL" id="CAH0776305.1"/>
    </source>
</evidence>
<evidence type="ECO:0000259" key="10">
    <source>
        <dbReference type="PROSITE" id="PS50071"/>
    </source>
</evidence>
<evidence type="ECO:0000256" key="3">
    <source>
        <dbReference type="ARBA" id="ARBA00023125"/>
    </source>
</evidence>
<dbReference type="GO" id="GO:0009952">
    <property type="term" value="P:anterior/posterior pattern specification"/>
    <property type="evidence" value="ECO:0007669"/>
    <property type="project" value="TreeGrafter"/>
</dbReference>
<evidence type="ECO:0000256" key="6">
    <source>
        <dbReference type="PROSITE-ProRule" id="PRU00108"/>
    </source>
</evidence>
<evidence type="ECO:0000256" key="2">
    <source>
        <dbReference type="ARBA" id="ARBA00022473"/>
    </source>
</evidence>
<feature type="domain" description="Homeobox" evidence="10">
    <location>
        <begin position="256"/>
        <end position="316"/>
    </location>
</feature>
<dbReference type="GO" id="GO:0005654">
    <property type="term" value="C:nucleoplasm"/>
    <property type="evidence" value="ECO:0007669"/>
    <property type="project" value="TreeGrafter"/>
</dbReference>
<dbReference type="Pfam" id="PF00046">
    <property type="entry name" value="Homeodomain"/>
    <property type="match status" value="1"/>
</dbReference>
<keyword evidence="3 6" id="KW-0238">DNA-binding</keyword>
<accession>A0A9P0G5Z1</accession>
<feature type="DNA-binding region" description="Homeobox" evidence="6">
    <location>
        <begin position="258"/>
        <end position="317"/>
    </location>
</feature>
<comment type="similarity">
    <text evidence="8">Belongs to the Antp homeobox family.</text>
</comment>
<dbReference type="GO" id="GO:0045944">
    <property type="term" value="P:positive regulation of transcription by RNA polymerase II"/>
    <property type="evidence" value="ECO:0007669"/>
    <property type="project" value="TreeGrafter"/>
</dbReference>
<feature type="compositionally biased region" description="Low complexity" evidence="9">
    <location>
        <begin position="173"/>
        <end position="228"/>
    </location>
</feature>
<feature type="region of interest" description="Disordered" evidence="9">
    <location>
        <begin position="12"/>
        <end position="42"/>
    </location>
</feature>
<gene>
    <name evidence="11" type="ORF">BEMITA_LOCUS12412</name>
</gene>
<dbReference type="GO" id="GO:0000981">
    <property type="term" value="F:DNA-binding transcription factor activity, RNA polymerase II-specific"/>
    <property type="evidence" value="ECO:0007669"/>
    <property type="project" value="InterPro"/>
</dbReference>
<dbReference type="SUPFAM" id="SSF46689">
    <property type="entry name" value="Homeodomain-like"/>
    <property type="match status" value="1"/>
</dbReference>
<evidence type="ECO:0000256" key="8">
    <source>
        <dbReference type="RuleBase" id="RU004442"/>
    </source>
</evidence>
<reference evidence="11" key="1">
    <citation type="submission" date="2021-12" db="EMBL/GenBank/DDBJ databases">
        <authorList>
            <person name="King R."/>
        </authorList>
    </citation>
    <scope>NUCLEOTIDE SEQUENCE</scope>
</reference>
<evidence type="ECO:0000256" key="5">
    <source>
        <dbReference type="ARBA" id="ARBA00023242"/>
    </source>
</evidence>
<keyword evidence="5 6" id="KW-0539">Nucleus</keyword>
<dbReference type="PANTHER" id="PTHR45771">
    <property type="entry name" value="HOMEOTIC PROTEIN DEFORMED"/>
    <property type="match status" value="1"/>
</dbReference>
<comment type="subcellular location">
    <subcellularLocation>
        <location evidence="1 6 7">Nucleus</location>
    </subcellularLocation>
</comment>
<evidence type="ECO:0000256" key="1">
    <source>
        <dbReference type="ARBA" id="ARBA00004123"/>
    </source>
</evidence>
<protein>
    <recommendedName>
        <fullName evidence="10">Homeobox domain-containing protein</fullName>
    </recommendedName>
</protein>
<dbReference type="PROSITE" id="PS00027">
    <property type="entry name" value="HOMEOBOX_1"/>
    <property type="match status" value="1"/>
</dbReference>
<dbReference type="PROSITE" id="PS00032">
    <property type="entry name" value="ANTENNAPEDIA"/>
    <property type="match status" value="1"/>
</dbReference>
<dbReference type="PRINTS" id="PR00025">
    <property type="entry name" value="ANTENNAPEDIA"/>
</dbReference>
<feature type="region of interest" description="Disordered" evidence="9">
    <location>
        <begin position="92"/>
        <end position="231"/>
    </location>
</feature>
<name>A0A9P0G5Z1_BEMTA</name>
<dbReference type="PROSITE" id="PS50071">
    <property type="entry name" value="HOMEOBOX_2"/>
    <property type="match status" value="1"/>
</dbReference>
<keyword evidence="4 6" id="KW-0371">Homeobox</keyword>
<sequence length="346" mass="37404">MNMSSYQFLNHLGYPQSGGQGQGRSGASPVDPTEGSPSSDYYNPNAGVVGSYAVGSGCYSPQAQYNAAAVQYMQQSPGGMMDYTQLHTASHPRLSQHLQPLNSLPSPEALPSPILNNNNNNSTPVTGLGAQSCKYADSTTTAPSANGVASPQDLSTSGPGQPRSPGPLQVKTSRSSTSSAMSPPLLGAQSSGPASQTSSSPASSTSSSSTPGPNNSSTSGSKSSGNPPQIYPWMKRVHLGQRVPVVTAEGTVNANGETKRQRTSYTRYQTLELEKEFHFNRYLTRRRRIEIAHALCLTERQIKIWFQNRRMKWKKEHKMASMNVIPYHYHMSQPYGNPYQFTHLAT</sequence>
<organism evidence="11 12">
    <name type="scientific">Bemisia tabaci</name>
    <name type="common">Sweetpotato whitefly</name>
    <name type="synonym">Aleurodes tabaci</name>
    <dbReference type="NCBI Taxonomy" id="7038"/>
    <lineage>
        <taxon>Eukaryota</taxon>
        <taxon>Metazoa</taxon>
        <taxon>Ecdysozoa</taxon>
        <taxon>Arthropoda</taxon>
        <taxon>Hexapoda</taxon>
        <taxon>Insecta</taxon>
        <taxon>Pterygota</taxon>
        <taxon>Neoptera</taxon>
        <taxon>Paraneoptera</taxon>
        <taxon>Hemiptera</taxon>
        <taxon>Sternorrhyncha</taxon>
        <taxon>Aleyrodoidea</taxon>
        <taxon>Aleyrodidae</taxon>
        <taxon>Aleyrodinae</taxon>
        <taxon>Bemisia</taxon>
    </lineage>
</organism>
<dbReference type="PANTHER" id="PTHR45771:SF6">
    <property type="entry name" value="HOMEOTIC PROTEIN SEX COMBS REDUCED"/>
    <property type="match status" value="1"/>
</dbReference>
<keyword evidence="12" id="KW-1185">Reference proteome</keyword>
<dbReference type="AlphaFoldDB" id="A0A9P0G5Z1"/>
<dbReference type="GO" id="GO:0000978">
    <property type="term" value="F:RNA polymerase II cis-regulatory region sequence-specific DNA binding"/>
    <property type="evidence" value="ECO:0007669"/>
    <property type="project" value="TreeGrafter"/>
</dbReference>
<dbReference type="InterPro" id="IPR020479">
    <property type="entry name" value="HD_metazoa"/>
</dbReference>
<dbReference type="EMBL" id="OU963869">
    <property type="protein sequence ID" value="CAH0776305.1"/>
    <property type="molecule type" value="Genomic_DNA"/>
</dbReference>
<dbReference type="CDD" id="cd00086">
    <property type="entry name" value="homeodomain"/>
    <property type="match status" value="1"/>
</dbReference>
<dbReference type="InterPro" id="IPR050609">
    <property type="entry name" value="Antp_homeobox_Deformed_sf"/>
</dbReference>
<dbReference type="InterPro" id="IPR001356">
    <property type="entry name" value="HD"/>
</dbReference>
<dbReference type="Gene3D" id="1.10.10.60">
    <property type="entry name" value="Homeodomain-like"/>
    <property type="match status" value="1"/>
</dbReference>
<dbReference type="InterPro" id="IPR009057">
    <property type="entry name" value="Homeodomain-like_sf"/>
</dbReference>
<keyword evidence="2" id="KW-0217">Developmental protein</keyword>
<dbReference type="Proteomes" id="UP001152759">
    <property type="component" value="Chromosome 8"/>
</dbReference>
<dbReference type="PRINTS" id="PR00024">
    <property type="entry name" value="HOMEOBOX"/>
</dbReference>